<sequence>MPLLRLYAAVTGTLVVSYLAWPASARPWLLLVVALSPMFAVIRGLRRAPAGTRLAWGLLLGAIGAYSLGNAIWVWLIETAGRSTANDNVAVSGATSVGGVLALAASLAVVRQRGRGDVGGIIDSVIAAVGLTGVLWDAALWPALTAAGVSTGPQVINYINVFLAAGTIGALLRVSLVTGRQITSVRLLTAAVGCALLENVSAALTGRSGTDWVYVFYMAAFVAIGCAALHPSMAAITTPGRVPDDHLNNGRLVFLGAMLAIGPVVGGGRVMFGLPTDGILLALSSAGMIPLVMARIARLSNARREAERALHRLATSDPLTGLPNRSACVDRIDRELAAGPDDLAVLFCDLDGFKPVNDRLGHAAGDALLVAVADNLSAGSRGTDLVSRFGGDEFVIICRGPGAAEAMTDRIRAMVAGTFDTGGEQVRIGVSVGLTQAVPGDTTDDILTRADLAMYESKKTKTIGTLSLTAA</sequence>
<dbReference type="InterPro" id="IPR052155">
    <property type="entry name" value="Biofilm_reg_signaling"/>
</dbReference>
<accession>A0ABQ3YZH1</accession>
<organism evidence="3 4">
    <name type="scientific">Paractinoplanes durhamensis</name>
    <dbReference type="NCBI Taxonomy" id="113563"/>
    <lineage>
        <taxon>Bacteria</taxon>
        <taxon>Bacillati</taxon>
        <taxon>Actinomycetota</taxon>
        <taxon>Actinomycetes</taxon>
        <taxon>Micromonosporales</taxon>
        <taxon>Micromonosporaceae</taxon>
        <taxon>Paractinoplanes</taxon>
    </lineage>
</organism>
<dbReference type="InterPro" id="IPR043128">
    <property type="entry name" value="Rev_trsase/Diguanyl_cyclase"/>
</dbReference>
<dbReference type="Gene3D" id="3.30.70.270">
    <property type="match status" value="1"/>
</dbReference>
<keyword evidence="1" id="KW-1133">Transmembrane helix</keyword>
<protein>
    <recommendedName>
        <fullName evidence="2">GGDEF domain-containing protein</fullName>
    </recommendedName>
</protein>
<dbReference type="CDD" id="cd01949">
    <property type="entry name" value="GGDEF"/>
    <property type="match status" value="1"/>
</dbReference>
<dbReference type="Pfam" id="PF00990">
    <property type="entry name" value="GGDEF"/>
    <property type="match status" value="1"/>
</dbReference>
<name>A0ABQ3YZH1_9ACTN</name>
<feature type="transmembrane region" description="Helical" evidence="1">
    <location>
        <begin position="212"/>
        <end position="231"/>
    </location>
</feature>
<dbReference type="PROSITE" id="PS50887">
    <property type="entry name" value="GGDEF"/>
    <property type="match status" value="1"/>
</dbReference>
<proteinExistence type="predicted"/>
<feature type="domain" description="GGDEF" evidence="2">
    <location>
        <begin position="341"/>
        <end position="471"/>
    </location>
</feature>
<comment type="caution">
    <text evidence="3">The sequence shown here is derived from an EMBL/GenBank/DDBJ whole genome shotgun (WGS) entry which is preliminary data.</text>
</comment>
<dbReference type="PANTHER" id="PTHR44757">
    <property type="entry name" value="DIGUANYLATE CYCLASE DGCP"/>
    <property type="match status" value="1"/>
</dbReference>
<feature type="transmembrane region" description="Helical" evidence="1">
    <location>
        <begin position="252"/>
        <end position="272"/>
    </location>
</feature>
<evidence type="ECO:0000256" key="1">
    <source>
        <dbReference type="SAM" id="Phobius"/>
    </source>
</evidence>
<dbReference type="InterPro" id="IPR000160">
    <property type="entry name" value="GGDEF_dom"/>
</dbReference>
<dbReference type="SMART" id="SM00267">
    <property type="entry name" value="GGDEF"/>
    <property type="match status" value="1"/>
</dbReference>
<dbReference type="PANTHER" id="PTHR44757:SF2">
    <property type="entry name" value="BIOFILM ARCHITECTURE MAINTENANCE PROTEIN MBAA"/>
    <property type="match status" value="1"/>
</dbReference>
<dbReference type="SUPFAM" id="SSF55073">
    <property type="entry name" value="Nucleotide cyclase"/>
    <property type="match status" value="1"/>
</dbReference>
<feature type="transmembrane region" description="Helical" evidence="1">
    <location>
        <begin position="54"/>
        <end position="77"/>
    </location>
</feature>
<evidence type="ECO:0000313" key="4">
    <source>
        <dbReference type="Proteomes" id="UP000637628"/>
    </source>
</evidence>
<dbReference type="RefSeq" id="WP_203728711.1">
    <property type="nucleotide sequence ID" value="NZ_BOML01000035.1"/>
</dbReference>
<dbReference type="Proteomes" id="UP000637628">
    <property type="component" value="Unassembled WGS sequence"/>
</dbReference>
<feature type="transmembrane region" description="Helical" evidence="1">
    <location>
        <begin position="25"/>
        <end position="42"/>
    </location>
</feature>
<gene>
    <name evidence="3" type="ORF">Adu01nite_43380</name>
</gene>
<feature type="transmembrane region" description="Helical" evidence="1">
    <location>
        <begin position="155"/>
        <end position="175"/>
    </location>
</feature>
<dbReference type="EMBL" id="BOML01000035">
    <property type="protein sequence ID" value="GIE02988.1"/>
    <property type="molecule type" value="Genomic_DNA"/>
</dbReference>
<evidence type="ECO:0000259" key="2">
    <source>
        <dbReference type="PROSITE" id="PS50887"/>
    </source>
</evidence>
<dbReference type="NCBIfam" id="TIGR00254">
    <property type="entry name" value="GGDEF"/>
    <property type="match status" value="1"/>
</dbReference>
<feature type="transmembrane region" description="Helical" evidence="1">
    <location>
        <begin position="121"/>
        <end position="143"/>
    </location>
</feature>
<keyword evidence="1" id="KW-0472">Membrane</keyword>
<feature type="transmembrane region" description="Helical" evidence="1">
    <location>
        <begin position="89"/>
        <end position="109"/>
    </location>
</feature>
<dbReference type="InterPro" id="IPR029787">
    <property type="entry name" value="Nucleotide_cyclase"/>
</dbReference>
<feature type="transmembrane region" description="Helical" evidence="1">
    <location>
        <begin position="278"/>
        <end position="297"/>
    </location>
</feature>
<keyword evidence="1" id="KW-0812">Transmembrane</keyword>
<evidence type="ECO:0000313" key="3">
    <source>
        <dbReference type="EMBL" id="GIE02988.1"/>
    </source>
</evidence>
<reference evidence="3 4" key="1">
    <citation type="submission" date="2021-01" db="EMBL/GenBank/DDBJ databases">
        <title>Whole genome shotgun sequence of Actinoplanes durhamensis NBRC 14914.</title>
        <authorList>
            <person name="Komaki H."/>
            <person name="Tamura T."/>
        </authorList>
    </citation>
    <scope>NUCLEOTIDE SEQUENCE [LARGE SCALE GENOMIC DNA]</scope>
    <source>
        <strain evidence="3 4">NBRC 14914</strain>
    </source>
</reference>
<keyword evidence="4" id="KW-1185">Reference proteome</keyword>